<dbReference type="AlphaFoldDB" id="A0A6J4ITC1"/>
<evidence type="ECO:0000313" key="2">
    <source>
        <dbReference type="EMBL" id="CAA9258724.1"/>
    </source>
</evidence>
<name>A0A6J4ITC1_9PROT</name>
<feature type="non-terminal residue" evidence="2">
    <location>
        <position position="244"/>
    </location>
</feature>
<sequence length="244" mass="25976">GRPVRRLGRRRALLRHPRVPAARAQRHLGRHRLRLAHGAATHPGHARHGPGRVRRVRPGQPAACHADRQLAGGVGRALSLAGRHAIHPEGGAGADPDHRARRQRGAADHRDLPSGLLPAGGRHGRRPAGHAAGADRVGARLPRRARAGVAPHPPALRGALRVQRAEGGGGPLRRRRRGGGVRRRRRGARLPHPDLHGLLPDAARLRGGGDPRAARHLAVPGGGAGRARLLPLVERRRAGAARRL</sequence>
<evidence type="ECO:0000256" key="1">
    <source>
        <dbReference type="SAM" id="MobiDB-lite"/>
    </source>
</evidence>
<feature type="compositionally biased region" description="Basic residues" evidence="1">
    <location>
        <begin position="172"/>
        <end position="189"/>
    </location>
</feature>
<feature type="non-terminal residue" evidence="2">
    <location>
        <position position="1"/>
    </location>
</feature>
<proteinExistence type="predicted"/>
<feature type="region of interest" description="Disordered" evidence="1">
    <location>
        <begin position="86"/>
        <end position="200"/>
    </location>
</feature>
<reference evidence="2" key="1">
    <citation type="submission" date="2020-02" db="EMBL/GenBank/DDBJ databases">
        <authorList>
            <person name="Meier V. D."/>
        </authorList>
    </citation>
    <scope>NUCLEOTIDE SEQUENCE</scope>
    <source>
        <strain evidence="2">AVDCRST_MAG08</strain>
    </source>
</reference>
<keyword evidence="2" id="KW-0472">Membrane</keyword>
<dbReference type="EMBL" id="CADCTG010000189">
    <property type="protein sequence ID" value="CAA9258724.1"/>
    <property type="molecule type" value="Genomic_DNA"/>
</dbReference>
<accession>A0A6J4ITC1</accession>
<organism evidence="2">
    <name type="scientific">uncultured Acetobacteraceae bacterium</name>
    <dbReference type="NCBI Taxonomy" id="169975"/>
    <lineage>
        <taxon>Bacteria</taxon>
        <taxon>Pseudomonadati</taxon>
        <taxon>Pseudomonadota</taxon>
        <taxon>Alphaproteobacteria</taxon>
        <taxon>Acetobacterales</taxon>
        <taxon>Acetobacteraceae</taxon>
        <taxon>environmental samples</taxon>
    </lineage>
</organism>
<keyword evidence="2" id="KW-0812">Transmembrane</keyword>
<gene>
    <name evidence="2" type="ORF">AVDCRST_MAG08-2563</name>
</gene>
<protein>
    <submittedName>
        <fullName evidence="2">Hydroxymethylpyrimidine ABC transporter, transmembrane component</fullName>
    </submittedName>
</protein>